<dbReference type="Pfam" id="PF05380">
    <property type="entry name" value="Peptidase_A17"/>
    <property type="match status" value="1"/>
</dbReference>
<dbReference type="InterPro" id="IPR012337">
    <property type="entry name" value="RNaseH-like_sf"/>
</dbReference>
<dbReference type="OrthoDB" id="6436171at2759"/>
<dbReference type="GO" id="GO:0042575">
    <property type="term" value="C:DNA polymerase complex"/>
    <property type="evidence" value="ECO:0007669"/>
    <property type="project" value="UniProtKB-ARBA"/>
</dbReference>
<evidence type="ECO:0000259" key="2">
    <source>
        <dbReference type="PROSITE" id="PS50994"/>
    </source>
</evidence>
<name>A0A4Y2WJ23_ARAVE</name>
<dbReference type="GO" id="GO:0015074">
    <property type="term" value="P:DNA integration"/>
    <property type="evidence" value="ECO:0007669"/>
    <property type="project" value="InterPro"/>
</dbReference>
<accession>A0A4Y2WJ23</accession>
<dbReference type="Proteomes" id="UP000499080">
    <property type="component" value="Unassembled WGS sequence"/>
</dbReference>
<dbReference type="InterPro" id="IPR036397">
    <property type="entry name" value="RNaseH_sf"/>
</dbReference>
<dbReference type="Gene3D" id="1.10.340.70">
    <property type="match status" value="1"/>
</dbReference>
<organism evidence="3 4">
    <name type="scientific">Araneus ventricosus</name>
    <name type="common">Orbweaver spider</name>
    <name type="synonym">Epeira ventricosa</name>
    <dbReference type="NCBI Taxonomy" id="182803"/>
    <lineage>
        <taxon>Eukaryota</taxon>
        <taxon>Metazoa</taxon>
        <taxon>Ecdysozoa</taxon>
        <taxon>Arthropoda</taxon>
        <taxon>Chelicerata</taxon>
        <taxon>Arachnida</taxon>
        <taxon>Araneae</taxon>
        <taxon>Araneomorphae</taxon>
        <taxon>Entelegynae</taxon>
        <taxon>Araneoidea</taxon>
        <taxon>Araneidae</taxon>
        <taxon>Araneus</taxon>
    </lineage>
</organism>
<comment type="caution">
    <text evidence="3">The sequence shown here is derived from an EMBL/GenBank/DDBJ whole genome shotgun (WGS) entry which is preliminary data.</text>
</comment>
<dbReference type="SUPFAM" id="SSF53098">
    <property type="entry name" value="Ribonuclease H-like"/>
    <property type="match status" value="1"/>
</dbReference>
<dbReference type="Pfam" id="PF18701">
    <property type="entry name" value="DUF5641"/>
    <property type="match status" value="1"/>
</dbReference>
<dbReference type="InterPro" id="IPR005312">
    <property type="entry name" value="DUF1759"/>
</dbReference>
<dbReference type="Pfam" id="PF17921">
    <property type="entry name" value="Integrase_H2C2"/>
    <property type="match status" value="1"/>
</dbReference>
<sequence length="1693" mass="193714">MSVSSDDEPLAQLKRKCNLRLTNFQTKINKLQLYLNDQASNNDIFMIQSKLDSILELCAKIECLKLDYYDITEDEQIADNDAEFEKMEDDLEYLKVSFQKILFQLNTVDNVQMHKSRIPNEVFVKLPDVSLPEFNGNIDNWSNFKAQFDSLITNNSTLNETQKLFYLRSVLKGDAKLVETQEDTFNSLMKALIDRFENKRLIVSNHILNILNIEKIHLESAKDLRNLVDTINKSLRGLKLLELEANELVHQILINVVIQKIDKEARKQYEMSLTTNELPNWDKFIEFLRKRSQVLENINGTHQQTRVKITSYGKNKNFMLKSTSKNICVLCKGGHAIYNCSAFLEMTPLQRFDISKKHKLCLNCLYNSHKLSDCKSKYSCPFCQGKHNRLLCRNQNIGSAPNADMTPTLQTGETPSPSHPVTPELATPSVGGESTLHTLSSTNKIKNAALLSTAVVWVYSPIRSGYVQGRVLLDSGSQSHFLTSQFASELGLNLLIVPKITDFVPSKVLDIGQLNIPKCSELADPNFDQPGKIDMLIGAELFYKIIKDGKIPFSSKLLFQNSVFGYIASGTVASNHSEQFCCLISQGENIENTLQKFWEIEELSGERPLNKEAEICEIHFQKTHCRDKNGRYIVQMPLIEEDLNSLGDSRKVAEKRLQQTVRKLSKNPTMQKLYNDFLEEYENLDHMEKINNENLATINYYMPHHGVFKPDSTSTKLRVVFNASSPTTTGKSLNDVLLSGEIDEDVFNIMLRFRKHQIVLIADIRQMFRQILIEPSQRDLLRILWKTKEEEEPVSYRLKTVTYGTKCAPFLATRVLRQLAMDEVKNFPLASEVVLSDVYMDDIVTGSQDLGTAIVLKDQLINLFNTCGMVLHKWNSNARELLDLKNENSEISFNQKEDSTIKTLGMAWKSNEDQFIFKVSVKEQTVYTKRDVLSTITELFDPLGLLGPVICKAKIFLQRLWLEKVNWDDPLPEQFASDWYRFVCNLKEIEKIKIDRFILNSQPERIVLLGFSDASTHAYGAVVYLQCHARDSTPLFKLLASKSRVAPLKTISVPRLELCACLLLAKLVEKVLLSLKMNIEEVILFSDSTIALAWINSPPHQLKTFVGNRVSKIQSLTEHHQWRHISSTENPADIISRGADPTDLKNLNLWWNGPTIFIEETNNDLPSSEIKMDSFEKELYSAEHKQLYTNNLVLSSDSDFITQILSLSNNFQKLIRILSFLFRFLYNCKNKEKKSGSISVEEFQHAKKYLVKTIQVNVFSAEINALKKNESIKRTNVSNLNVFLDDDDLIRVGGRLTNSELSFDQKHPILLPRDHKLTDIIMEHFHIKNLHVGAQTLLHLVRQEYWPLNGRNNARRIVHECLKCHKAKPKLEEQIMASLPRERVTVSSPFTNTGIDLCGPFYIKYKNQRKGIFNKVYVAIFVCFSTRAVHLEILTDLTSDALIATLKRFFARRGICTTIFSDNATNFVGANSELRKFYQLFKKLPDNLASYLVSQSISWKFLPPRSPNFGGLWEAGVKSFKHHLKRTVGNLKLIIEEFLTVVNQIEGVLNSRPLIPLSSDPNDFSTLTPGHFLIGRPISSIPEPQFVNVPNNRLSSWQKVQKLNQIIWQKWSRDYLNNLQQRGKWKFQKNNIEKGSLVLLKEDNLPICSWSMGRIHEVIPGKDGKVRVVLVKTANGIFKRSISNVCLLPVNTT</sequence>
<reference evidence="3 4" key="1">
    <citation type="journal article" date="2019" name="Sci. Rep.">
        <title>Orb-weaving spider Araneus ventricosus genome elucidates the spidroin gene catalogue.</title>
        <authorList>
            <person name="Kono N."/>
            <person name="Nakamura H."/>
            <person name="Ohtoshi R."/>
            <person name="Moran D.A.P."/>
            <person name="Shinohara A."/>
            <person name="Yoshida Y."/>
            <person name="Fujiwara M."/>
            <person name="Mori M."/>
            <person name="Tomita M."/>
            <person name="Arakawa K."/>
        </authorList>
    </citation>
    <scope>NUCLEOTIDE SEQUENCE [LARGE SCALE GENOMIC DNA]</scope>
</reference>
<evidence type="ECO:0000256" key="1">
    <source>
        <dbReference type="SAM" id="MobiDB-lite"/>
    </source>
</evidence>
<dbReference type="EMBL" id="BGPR01060918">
    <property type="protein sequence ID" value="GBO36668.1"/>
    <property type="molecule type" value="Genomic_DNA"/>
</dbReference>
<evidence type="ECO:0000313" key="3">
    <source>
        <dbReference type="EMBL" id="GBO36668.1"/>
    </source>
</evidence>
<dbReference type="InterPro" id="IPR001584">
    <property type="entry name" value="Integrase_cat-core"/>
</dbReference>
<dbReference type="CDD" id="cd01644">
    <property type="entry name" value="RT_pepA17"/>
    <property type="match status" value="1"/>
</dbReference>
<evidence type="ECO:0000313" key="4">
    <source>
        <dbReference type="Proteomes" id="UP000499080"/>
    </source>
</evidence>
<dbReference type="GO" id="GO:0071897">
    <property type="term" value="P:DNA biosynthetic process"/>
    <property type="evidence" value="ECO:0007669"/>
    <property type="project" value="UniProtKB-ARBA"/>
</dbReference>
<dbReference type="PANTHER" id="PTHR47331:SF1">
    <property type="entry name" value="GAG-LIKE PROTEIN"/>
    <property type="match status" value="1"/>
</dbReference>
<dbReference type="Gene3D" id="3.30.420.10">
    <property type="entry name" value="Ribonuclease H-like superfamily/Ribonuclease H"/>
    <property type="match status" value="1"/>
</dbReference>
<dbReference type="InterPro" id="IPR043502">
    <property type="entry name" value="DNA/RNA_pol_sf"/>
</dbReference>
<gene>
    <name evidence="3" type="ORF">AVEN_73952_1</name>
</gene>
<dbReference type="Gene3D" id="3.10.10.10">
    <property type="entry name" value="HIV Type 1 Reverse Transcriptase, subunit A, domain 1"/>
    <property type="match status" value="1"/>
</dbReference>
<dbReference type="SUPFAM" id="SSF56672">
    <property type="entry name" value="DNA/RNA polymerases"/>
    <property type="match status" value="1"/>
</dbReference>
<feature type="region of interest" description="Disordered" evidence="1">
    <location>
        <begin position="402"/>
        <end position="427"/>
    </location>
</feature>
<protein>
    <recommendedName>
        <fullName evidence="2">Integrase catalytic domain-containing protein</fullName>
    </recommendedName>
</protein>
<dbReference type="InterPro" id="IPR008042">
    <property type="entry name" value="Retrotrans_Pao"/>
</dbReference>
<keyword evidence="4" id="KW-1185">Reference proteome</keyword>
<dbReference type="Pfam" id="PF03564">
    <property type="entry name" value="DUF1759"/>
    <property type="match status" value="1"/>
</dbReference>
<dbReference type="InterPro" id="IPR043128">
    <property type="entry name" value="Rev_trsase/Diguanyl_cyclase"/>
</dbReference>
<feature type="domain" description="Integrase catalytic" evidence="2">
    <location>
        <begin position="1385"/>
        <end position="1577"/>
    </location>
</feature>
<dbReference type="InterPro" id="IPR040676">
    <property type="entry name" value="DUF5641"/>
</dbReference>
<dbReference type="GO" id="GO:0003676">
    <property type="term" value="F:nucleic acid binding"/>
    <property type="evidence" value="ECO:0007669"/>
    <property type="project" value="InterPro"/>
</dbReference>
<dbReference type="InterPro" id="IPR041588">
    <property type="entry name" value="Integrase_H2C2"/>
</dbReference>
<dbReference type="PROSITE" id="PS50994">
    <property type="entry name" value="INTEGRASE"/>
    <property type="match status" value="1"/>
</dbReference>
<feature type="compositionally biased region" description="Polar residues" evidence="1">
    <location>
        <begin position="402"/>
        <end position="416"/>
    </location>
</feature>
<dbReference type="PANTHER" id="PTHR47331">
    <property type="entry name" value="PHD-TYPE DOMAIN-CONTAINING PROTEIN"/>
    <property type="match status" value="1"/>
</dbReference>
<proteinExistence type="predicted"/>
<dbReference type="Gene3D" id="3.30.70.270">
    <property type="match status" value="1"/>
</dbReference>